<name>A0A606F0T6_SALET</name>
<dbReference type="SUPFAM" id="SSF51658">
    <property type="entry name" value="Xylose isomerase-like"/>
    <property type="match status" value="1"/>
</dbReference>
<keyword evidence="2" id="KW-0413">Isomerase</keyword>
<gene>
    <name evidence="2" type="primary">iolI1</name>
    <name evidence="2" type="ORF">A3X85_12030</name>
</gene>
<proteinExistence type="predicted"/>
<dbReference type="GO" id="GO:0016853">
    <property type="term" value="F:isomerase activity"/>
    <property type="evidence" value="ECO:0007669"/>
    <property type="project" value="UniProtKB-KW"/>
</dbReference>
<feature type="non-terminal residue" evidence="2">
    <location>
        <position position="190"/>
    </location>
</feature>
<dbReference type="InterPro" id="IPR036237">
    <property type="entry name" value="Xyl_isomerase-like_sf"/>
</dbReference>
<organism evidence="2">
    <name type="scientific">Salmonella enterica subsp. enterica serovar Kentucky</name>
    <dbReference type="NCBI Taxonomy" id="192955"/>
    <lineage>
        <taxon>Bacteria</taxon>
        <taxon>Pseudomonadati</taxon>
        <taxon>Pseudomonadota</taxon>
        <taxon>Gammaproteobacteria</taxon>
        <taxon>Enterobacterales</taxon>
        <taxon>Enterobacteriaceae</taxon>
        <taxon>Salmonella</taxon>
    </lineage>
</organism>
<comment type="caution">
    <text evidence="2">The sequence shown here is derived from an EMBL/GenBank/DDBJ whole genome shotgun (WGS) entry which is preliminary data.</text>
</comment>
<dbReference type="EMBL" id="AAKQMB010000012">
    <property type="protein sequence ID" value="ECU6093601.1"/>
    <property type="molecule type" value="Genomic_DNA"/>
</dbReference>
<evidence type="ECO:0000313" key="2">
    <source>
        <dbReference type="EMBL" id="ECU6093601.1"/>
    </source>
</evidence>
<dbReference type="Pfam" id="PF01261">
    <property type="entry name" value="AP_endonuc_2"/>
    <property type="match status" value="1"/>
</dbReference>
<dbReference type="Gene3D" id="3.20.20.150">
    <property type="entry name" value="Divalent-metal-dependent TIM barrel enzymes"/>
    <property type="match status" value="1"/>
</dbReference>
<dbReference type="InterPro" id="IPR050312">
    <property type="entry name" value="IolE/XylAMocC-like"/>
</dbReference>
<dbReference type="PANTHER" id="PTHR12110">
    <property type="entry name" value="HYDROXYPYRUVATE ISOMERASE"/>
    <property type="match status" value="1"/>
</dbReference>
<feature type="domain" description="Xylose isomerase-like TIM barrel" evidence="1">
    <location>
        <begin position="23"/>
        <end position="182"/>
    </location>
</feature>
<sequence length="190" mass="21269">MMKLGFNEATCMRNSMLAQDVVLAERFGYDYIEIRLDMLQEWLQKHTLSELADIFAVGHLKPWGYNSLEDITFCDSESWAEKRRQLAFACHAGSVVGGDCLVVVPTIRQGGNFPPGETVKDSVKRLREMAAVAEESQMRLAFEPIGSAGCCVRSLAMAMEIVDAVDRSNVGLVVDAFNLYLHDQWRDLTT</sequence>
<evidence type="ECO:0000259" key="1">
    <source>
        <dbReference type="Pfam" id="PF01261"/>
    </source>
</evidence>
<reference evidence="2" key="1">
    <citation type="submission" date="2018-07" db="EMBL/GenBank/DDBJ databases">
        <authorList>
            <consortium name="NARMS: The National Antimicrobial Resistance Monitoring System"/>
        </authorList>
    </citation>
    <scope>NUCLEOTIDE SEQUENCE</scope>
    <source>
        <strain evidence="2">CVM N56563</strain>
    </source>
</reference>
<dbReference type="PANTHER" id="PTHR12110:SF21">
    <property type="entry name" value="XYLOSE ISOMERASE-LIKE TIM BARREL DOMAIN-CONTAINING PROTEIN"/>
    <property type="match status" value="1"/>
</dbReference>
<dbReference type="InterPro" id="IPR013022">
    <property type="entry name" value="Xyl_isomerase-like_TIM-brl"/>
</dbReference>
<protein>
    <submittedName>
        <fullName evidence="2">2-keto-myo-inositol isomerase IolI1</fullName>
    </submittedName>
</protein>
<dbReference type="AlphaFoldDB" id="A0A606F0T6"/>
<accession>A0A606F0T6</accession>